<dbReference type="Proteomes" id="UP000257815">
    <property type="component" value="Segment"/>
</dbReference>
<proteinExistence type="predicted"/>
<dbReference type="Pfam" id="PF18932">
    <property type="entry name" value="DUF5681"/>
    <property type="match status" value="1"/>
</dbReference>
<name>A0A346FHT3_9CAUD</name>
<reference evidence="4" key="1">
    <citation type="submission" date="2018-06" db="EMBL/GenBank/DDBJ databases">
        <authorList>
            <person name="Sharma R."/>
            <person name="Ke K."/>
            <person name="Breakwell D.P."/>
            <person name="Hope S."/>
            <person name="Grose J.H."/>
        </authorList>
    </citation>
    <scope>NUCLEOTIDE SEQUENCE [LARGE SCALE GENOMIC DNA]</scope>
</reference>
<feature type="compositionally biased region" description="Basic and acidic residues" evidence="1">
    <location>
        <begin position="93"/>
        <end position="109"/>
    </location>
</feature>
<evidence type="ECO:0000256" key="1">
    <source>
        <dbReference type="SAM" id="MobiDB-lite"/>
    </source>
</evidence>
<evidence type="ECO:0000313" key="3">
    <source>
        <dbReference type="EMBL" id="AXN57363.1"/>
    </source>
</evidence>
<feature type="domain" description="DUF5681" evidence="2">
    <location>
        <begin position="6"/>
        <end position="58"/>
    </location>
</feature>
<organism evidence="3 4">
    <name type="scientific">Erwinia phage SunLIRen</name>
    <dbReference type="NCBI Taxonomy" id="2267654"/>
    <lineage>
        <taxon>Viruses</taxon>
        <taxon>Duplodnaviria</taxon>
        <taxon>Heunggongvirae</taxon>
        <taxon>Uroviricota</taxon>
        <taxon>Caudoviricetes</taxon>
        <taxon>Andersonviridae</taxon>
        <taxon>Ounavirinae</taxon>
        <taxon>Kolesnikvirus</taxon>
        <taxon>Kolesnikvirus Ea214</taxon>
    </lineage>
</organism>
<evidence type="ECO:0000259" key="2">
    <source>
        <dbReference type="Pfam" id="PF18932"/>
    </source>
</evidence>
<sequence length="121" mass="13146">MARKHAGQFRKGQSGNPAGRPRGSRNKSSLVKAQLLLDDSSEMSVKLFRALVTRDVAQLAEFGLSPSDVNVKAMMEAAKIILTQSSSEMKALASDKKKEDDVPEQKDDAPTFQNVARIGSK</sequence>
<dbReference type="InterPro" id="IPR043736">
    <property type="entry name" value="DUF5681"/>
</dbReference>
<accession>A0A346FHT3</accession>
<gene>
    <name evidence="3" type="ORF">SUNLIREN_41</name>
</gene>
<protein>
    <recommendedName>
        <fullName evidence="2">DUF5681 domain-containing protein</fullName>
    </recommendedName>
</protein>
<dbReference type="EMBL" id="MH426725">
    <property type="protein sequence ID" value="AXN57363.1"/>
    <property type="molecule type" value="Genomic_DNA"/>
</dbReference>
<feature type="region of interest" description="Disordered" evidence="1">
    <location>
        <begin position="91"/>
        <end position="121"/>
    </location>
</feature>
<feature type="region of interest" description="Disordered" evidence="1">
    <location>
        <begin position="1"/>
        <end position="31"/>
    </location>
</feature>
<evidence type="ECO:0000313" key="4">
    <source>
        <dbReference type="Proteomes" id="UP000257815"/>
    </source>
</evidence>